<sequence>MMRIVRVSASHSFNVDIALYSLKYQLSLAMTLGSLRYDKLFDYSVNLVDEKAKVLVKKYYDELHGEVNKRIIKRNRKRQLEGKFIYPYFMPQWLTNSIQT</sequence>
<dbReference type="EMBL" id="CACRXK020002548">
    <property type="protein sequence ID" value="CAB3994831.1"/>
    <property type="molecule type" value="Genomic_DNA"/>
</dbReference>
<gene>
    <name evidence="1" type="ORF">PACLA_8A030454</name>
</gene>
<comment type="caution">
    <text evidence="1">The sequence shown here is derived from an EMBL/GenBank/DDBJ whole genome shotgun (WGS) entry which is preliminary data.</text>
</comment>
<evidence type="ECO:0000313" key="1">
    <source>
        <dbReference type="EMBL" id="CAB3994831.1"/>
    </source>
</evidence>
<evidence type="ECO:0000313" key="2">
    <source>
        <dbReference type="Proteomes" id="UP001152795"/>
    </source>
</evidence>
<dbReference type="AlphaFoldDB" id="A0A6S7HH02"/>
<organism evidence="1 2">
    <name type="scientific">Paramuricea clavata</name>
    <name type="common">Red gorgonian</name>
    <name type="synonym">Violescent sea-whip</name>
    <dbReference type="NCBI Taxonomy" id="317549"/>
    <lineage>
        <taxon>Eukaryota</taxon>
        <taxon>Metazoa</taxon>
        <taxon>Cnidaria</taxon>
        <taxon>Anthozoa</taxon>
        <taxon>Octocorallia</taxon>
        <taxon>Malacalcyonacea</taxon>
        <taxon>Plexauridae</taxon>
        <taxon>Paramuricea</taxon>
    </lineage>
</organism>
<proteinExistence type="predicted"/>
<name>A0A6S7HH02_PARCT</name>
<reference evidence="1" key="1">
    <citation type="submission" date="2020-04" db="EMBL/GenBank/DDBJ databases">
        <authorList>
            <person name="Alioto T."/>
            <person name="Alioto T."/>
            <person name="Gomez Garrido J."/>
        </authorList>
    </citation>
    <scope>NUCLEOTIDE SEQUENCE</scope>
    <source>
        <strain evidence="1">A484AB</strain>
    </source>
</reference>
<protein>
    <submittedName>
        <fullName evidence="1">Arachidonate 5-lipoxygenase-like</fullName>
    </submittedName>
</protein>
<dbReference type="OrthoDB" id="5980641at2759"/>
<dbReference type="InterPro" id="IPR036226">
    <property type="entry name" value="LipOase_C_sf"/>
</dbReference>
<accession>A0A6S7HH02</accession>
<keyword evidence="2" id="KW-1185">Reference proteome</keyword>
<dbReference type="Proteomes" id="UP001152795">
    <property type="component" value="Unassembled WGS sequence"/>
</dbReference>
<dbReference type="SUPFAM" id="SSF48484">
    <property type="entry name" value="Lipoxigenase"/>
    <property type="match status" value="1"/>
</dbReference>
<dbReference type="Gene3D" id="1.20.245.10">
    <property type="entry name" value="Lipoxygenase-1, Domain 5"/>
    <property type="match status" value="1"/>
</dbReference>